<dbReference type="EMBL" id="JACCEV010000004">
    <property type="protein sequence ID" value="NYT86754.1"/>
    <property type="molecule type" value="Genomic_DNA"/>
</dbReference>
<dbReference type="RefSeq" id="WP_130039892.1">
    <property type="nucleotide sequence ID" value="NZ_JACCEV010000004.1"/>
</dbReference>
<organism evidence="2 3">
    <name type="scientific">Pollutimonas harenae</name>
    <dbReference type="NCBI Taxonomy" id="657015"/>
    <lineage>
        <taxon>Bacteria</taxon>
        <taxon>Pseudomonadati</taxon>
        <taxon>Pseudomonadota</taxon>
        <taxon>Betaproteobacteria</taxon>
        <taxon>Burkholderiales</taxon>
        <taxon>Alcaligenaceae</taxon>
        <taxon>Pollutimonas</taxon>
    </lineage>
</organism>
<gene>
    <name evidence="2" type="ORF">H0A62_14175</name>
</gene>
<protein>
    <submittedName>
        <fullName evidence="2">DUF2249 domain-containing protein</fullName>
    </submittedName>
</protein>
<accession>A0A853H9P5</accession>
<dbReference type="InterPro" id="IPR018720">
    <property type="entry name" value="DUF2249"/>
</dbReference>
<proteinExistence type="predicted"/>
<name>A0A853H9P5_9BURK</name>
<dbReference type="AlphaFoldDB" id="A0A853H9P5"/>
<dbReference type="Pfam" id="PF10006">
    <property type="entry name" value="DUF2249"/>
    <property type="match status" value="1"/>
</dbReference>
<dbReference type="SUPFAM" id="SSF64307">
    <property type="entry name" value="SirA-like"/>
    <property type="match status" value="1"/>
</dbReference>
<keyword evidence="3" id="KW-1185">Reference proteome</keyword>
<dbReference type="CDD" id="cd00291">
    <property type="entry name" value="SirA_YedF_YeeD"/>
    <property type="match status" value="1"/>
</dbReference>
<dbReference type="Gene3D" id="3.30.110.40">
    <property type="entry name" value="TusA-like domain"/>
    <property type="match status" value="1"/>
</dbReference>
<sequence>MNNSDSDILLDVRGLEPPEPLERVLDALAELPAGQRLRMLIDREPHPLYGILNTNHFQYQASTLPDYRYQILIWHKD</sequence>
<evidence type="ECO:0000313" key="3">
    <source>
        <dbReference type="Proteomes" id="UP000554144"/>
    </source>
</evidence>
<feature type="domain" description="DUF2249" evidence="1">
    <location>
        <begin position="10"/>
        <end position="75"/>
    </location>
</feature>
<dbReference type="Proteomes" id="UP000554144">
    <property type="component" value="Unassembled WGS sequence"/>
</dbReference>
<evidence type="ECO:0000313" key="2">
    <source>
        <dbReference type="EMBL" id="NYT86754.1"/>
    </source>
</evidence>
<dbReference type="OrthoDB" id="151621at2"/>
<reference evidence="2 3" key="1">
    <citation type="submission" date="2020-07" db="EMBL/GenBank/DDBJ databases">
        <title>Taxonomic revisions and descriptions of new bacterial species based on genomic comparisons in the high-G+C-content subgroup of the family Alcaligenaceae.</title>
        <authorList>
            <person name="Szabo A."/>
            <person name="Felfoldi T."/>
        </authorList>
    </citation>
    <scope>NUCLEOTIDE SEQUENCE [LARGE SCALE GENOMIC DNA]</scope>
    <source>
        <strain evidence="2 3">DSM 25667</strain>
    </source>
</reference>
<comment type="caution">
    <text evidence="2">The sequence shown here is derived from an EMBL/GenBank/DDBJ whole genome shotgun (WGS) entry which is preliminary data.</text>
</comment>
<evidence type="ECO:0000259" key="1">
    <source>
        <dbReference type="Pfam" id="PF10006"/>
    </source>
</evidence>
<dbReference type="InterPro" id="IPR036868">
    <property type="entry name" value="TusA-like_sf"/>
</dbReference>